<dbReference type="InterPro" id="IPR001650">
    <property type="entry name" value="Helicase_C-like"/>
</dbReference>
<evidence type="ECO:0000256" key="3">
    <source>
        <dbReference type="ARBA" id="ARBA00022806"/>
    </source>
</evidence>
<gene>
    <name evidence="7" type="ORF">D1867_09775</name>
</gene>
<feature type="domain" description="Helicase C-terminal" evidence="6">
    <location>
        <begin position="206"/>
        <end position="370"/>
    </location>
</feature>
<proteinExistence type="predicted"/>
<dbReference type="GO" id="GO:0016787">
    <property type="term" value="F:hydrolase activity"/>
    <property type="evidence" value="ECO:0007669"/>
    <property type="project" value="UniProtKB-KW"/>
</dbReference>
<dbReference type="SMART" id="SM00487">
    <property type="entry name" value="DEXDc"/>
    <property type="match status" value="1"/>
</dbReference>
<dbReference type="EMBL" id="WFIY01000004">
    <property type="protein sequence ID" value="MUM65525.1"/>
    <property type="molecule type" value="Genomic_DNA"/>
</dbReference>
<evidence type="ECO:0000256" key="1">
    <source>
        <dbReference type="ARBA" id="ARBA00022741"/>
    </source>
</evidence>
<dbReference type="GO" id="GO:0004386">
    <property type="term" value="F:helicase activity"/>
    <property type="evidence" value="ECO:0007669"/>
    <property type="project" value="UniProtKB-KW"/>
</dbReference>
<sequence>MNELQKLFEEKYEEGKNFLISAPTGSGKTYLAKEILLKAKGISVYVSPLKALSREVYEDIRDKRDTKYVDSDVYEDDLRNFKSKTLLSTYEKFDSSIRHRYAWLRKVEVIVIDEIHNVESNRGLAIENIVLWAKKNGVQIIGLSATLPSVKNYANWLKAEVIEYNKRTVPLHECVAYPYVIRCYDNDFTIPLEPLNGIRSEKLEILIPTLRYIIKQGKNALVFVRSRKSAESLSETLRKFGFNASHYHSGVPLEERRQIVDMLKKGEINVVVSTTALGQGVNLPVYATIFYDTVLPESDEKGNLKGWRDLSLMEFKQMAGRAGRPSFDKEGMSIIISTSMRKAEEFRRKYFSSTYEEEKNTYTLDDLSLGVISWREGYSKEDLQSILKCSLKYNKITEEEFLKSLNTLREVNLIEEDGGGIFLTPLGKAVSLSYIDISLLKGFQIISSDLLTTVVSSNAVAQELRGCKCGRELLKRWSNGEDFSSLCKNLSAKDINEVISNARWISFALYRVLKALGKNDEAKEALRLYYQIKYGVPFEGVRLAKLGLDRGTVMKLLVDKKIKDEKDLCIKIFTPPLKVLIKERGYDPAGVCREVYSKDLDVYEMARVVTKYYGKEFEGKKIDKEILEKLISLGIVEKRIRKEKDGNEKVVYFIQPFS</sequence>
<dbReference type="AlphaFoldDB" id="A0A6A9QGT5"/>
<dbReference type="SUPFAM" id="SSF158702">
    <property type="entry name" value="Sec63 N-terminal domain-like"/>
    <property type="match status" value="1"/>
</dbReference>
<organism evidence="7 8">
    <name type="scientific">Acidianus infernus</name>
    <dbReference type="NCBI Taxonomy" id="12915"/>
    <lineage>
        <taxon>Archaea</taxon>
        <taxon>Thermoproteota</taxon>
        <taxon>Thermoprotei</taxon>
        <taxon>Sulfolobales</taxon>
        <taxon>Sulfolobaceae</taxon>
        <taxon>Acidianus</taxon>
    </lineage>
</organism>
<accession>A0A6A9QGT5</accession>
<dbReference type="GO" id="GO:0140097">
    <property type="term" value="F:catalytic activity, acting on DNA"/>
    <property type="evidence" value="ECO:0007669"/>
    <property type="project" value="UniProtKB-ARBA"/>
</dbReference>
<dbReference type="PROSITE" id="PS51194">
    <property type="entry name" value="HELICASE_CTER"/>
    <property type="match status" value="1"/>
</dbReference>
<dbReference type="SUPFAM" id="SSF52540">
    <property type="entry name" value="P-loop containing nucleoside triphosphate hydrolases"/>
    <property type="match status" value="1"/>
</dbReference>
<keyword evidence="2" id="KW-0378">Hydrolase</keyword>
<keyword evidence="1" id="KW-0547">Nucleotide-binding</keyword>
<dbReference type="InterPro" id="IPR014001">
    <property type="entry name" value="Helicase_ATP-bd"/>
</dbReference>
<protein>
    <submittedName>
        <fullName evidence="7">DEAD/DEAH box helicase</fullName>
    </submittedName>
</protein>
<dbReference type="Gene3D" id="3.40.50.300">
    <property type="entry name" value="P-loop containing nucleotide triphosphate hydrolases"/>
    <property type="match status" value="2"/>
</dbReference>
<evidence type="ECO:0000313" key="7">
    <source>
        <dbReference type="EMBL" id="MUM65525.1"/>
    </source>
</evidence>
<dbReference type="PROSITE" id="PS51192">
    <property type="entry name" value="HELICASE_ATP_BIND_1"/>
    <property type="match status" value="1"/>
</dbReference>
<keyword evidence="4" id="KW-0067">ATP-binding</keyword>
<reference evidence="7 8" key="1">
    <citation type="submission" date="2019-10" db="EMBL/GenBank/DDBJ databases">
        <title>Genome Sequences from Six Type Strain Members of the Archaeal Family Sulfolobaceae: Acidianus ambivalens, Acidianus infernus, Metallosphaera prunae, Stygiolobus azoricus, Sulfolobus metallicus, and Sulfurisphaera ohwakuensis.</title>
        <authorList>
            <person name="Counts J.A."/>
            <person name="Kelly R.M."/>
        </authorList>
    </citation>
    <scope>NUCLEOTIDE SEQUENCE [LARGE SCALE GENOMIC DNA]</scope>
    <source>
        <strain evidence="7 8">DSM 3191</strain>
    </source>
</reference>
<dbReference type="Gene3D" id="1.10.3380.20">
    <property type="match status" value="1"/>
</dbReference>
<dbReference type="InterPro" id="IPR011545">
    <property type="entry name" value="DEAD/DEAH_box_helicase_dom"/>
</dbReference>
<keyword evidence="8" id="KW-1185">Reference proteome</keyword>
<evidence type="ECO:0000256" key="2">
    <source>
        <dbReference type="ARBA" id="ARBA00022801"/>
    </source>
</evidence>
<evidence type="ECO:0000259" key="5">
    <source>
        <dbReference type="PROSITE" id="PS51192"/>
    </source>
</evidence>
<keyword evidence="3 7" id="KW-0347">Helicase</keyword>
<dbReference type="SMART" id="SM00382">
    <property type="entry name" value="AAA"/>
    <property type="match status" value="1"/>
</dbReference>
<dbReference type="InterPro" id="IPR050474">
    <property type="entry name" value="Hel308_SKI2-like"/>
</dbReference>
<dbReference type="GO" id="GO:0003676">
    <property type="term" value="F:nucleic acid binding"/>
    <property type="evidence" value="ECO:0007669"/>
    <property type="project" value="InterPro"/>
</dbReference>
<evidence type="ECO:0000259" key="6">
    <source>
        <dbReference type="PROSITE" id="PS51194"/>
    </source>
</evidence>
<evidence type="ECO:0000313" key="8">
    <source>
        <dbReference type="Proteomes" id="UP000440125"/>
    </source>
</evidence>
<dbReference type="SMART" id="SM00490">
    <property type="entry name" value="HELICc"/>
    <property type="match status" value="1"/>
</dbReference>
<dbReference type="InterPro" id="IPR003593">
    <property type="entry name" value="AAA+_ATPase"/>
</dbReference>
<dbReference type="Gene3D" id="1.10.3380.30">
    <property type="match status" value="1"/>
</dbReference>
<dbReference type="InterPro" id="IPR027417">
    <property type="entry name" value="P-loop_NTPase"/>
</dbReference>
<comment type="caution">
    <text evidence="7">The sequence shown here is derived from an EMBL/GenBank/DDBJ whole genome shotgun (WGS) entry which is preliminary data.</text>
</comment>
<name>A0A6A9QGT5_ACIIN</name>
<dbReference type="GO" id="GO:0005524">
    <property type="term" value="F:ATP binding"/>
    <property type="evidence" value="ECO:0007669"/>
    <property type="project" value="UniProtKB-KW"/>
</dbReference>
<evidence type="ECO:0000256" key="4">
    <source>
        <dbReference type="ARBA" id="ARBA00022840"/>
    </source>
</evidence>
<dbReference type="Proteomes" id="UP000440125">
    <property type="component" value="Unassembled WGS sequence"/>
</dbReference>
<dbReference type="PANTHER" id="PTHR47961">
    <property type="entry name" value="DNA POLYMERASE THETA, PUTATIVE (AFU_ORTHOLOGUE AFUA_1G05260)-RELATED"/>
    <property type="match status" value="1"/>
</dbReference>
<dbReference type="Pfam" id="PF00270">
    <property type="entry name" value="DEAD"/>
    <property type="match status" value="1"/>
</dbReference>
<dbReference type="PANTHER" id="PTHR47961:SF6">
    <property type="entry name" value="DNA-DIRECTED DNA POLYMERASE"/>
    <property type="match status" value="1"/>
</dbReference>
<feature type="domain" description="Helicase ATP-binding" evidence="5">
    <location>
        <begin position="9"/>
        <end position="165"/>
    </location>
</feature>
<dbReference type="RefSeq" id="WP_338078032.1">
    <property type="nucleotide sequence ID" value="NZ_JBGTCZ010000048.1"/>
</dbReference>
<dbReference type="Pfam" id="PF00271">
    <property type="entry name" value="Helicase_C"/>
    <property type="match status" value="1"/>
</dbReference>